<comment type="subcellular location">
    <subcellularLocation>
        <location evidence="4">Cytoplasm</location>
    </subcellularLocation>
</comment>
<evidence type="ECO:0000256" key="4">
    <source>
        <dbReference type="HAMAP-Rule" id="MF_01632"/>
    </source>
</evidence>
<dbReference type="InterPro" id="IPR028978">
    <property type="entry name" value="Chorismate_lyase_/UTRA_dom_sf"/>
</dbReference>
<feature type="binding site" evidence="4">
    <location>
        <position position="125"/>
    </location>
    <ligand>
        <name>substrate</name>
    </ligand>
</feature>
<evidence type="ECO:0000256" key="3">
    <source>
        <dbReference type="ARBA" id="ARBA00023239"/>
    </source>
</evidence>
<sequence length="191" mass="22050">MTVNKPTMMNPSVAQQFNYRWSPIHRINKTSVPKNLWPWLTTDESLTAKLQSLGTLVVKVLDDAWGAPTARERKRLKLRPRETVRVRTVLLTVDGCPMIYARSIIPARSLRGHWRQVKHLKNKPLGGYLFQHRALKRSGIEATQLPKNLFPNQPSPLWARRSVFQQYGPGILVNEAFFDDLQYLKPPFVLL</sequence>
<reference evidence="5 6" key="1">
    <citation type="submission" date="2021-04" db="EMBL/GenBank/DDBJ databases">
        <authorList>
            <person name="Sun C."/>
        </authorList>
    </citation>
    <scope>NUCLEOTIDE SEQUENCE [LARGE SCALE GENOMIC DNA]</scope>
    <source>
        <strain evidence="5 6">A79</strain>
    </source>
</reference>
<proteinExistence type="inferred from homology"/>
<dbReference type="EMBL" id="JAGSSV010000003">
    <property type="protein sequence ID" value="MBR7888054.1"/>
    <property type="molecule type" value="Genomic_DNA"/>
</dbReference>
<name>A0ABS5HAR6_9GAMM</name>
<comment type="caution">
    <text evidence="5">The sequence shown here is derived from an EMBL/GenBank/DDBJ whole genome shotgun (WGS) entry which is preliminary data.</text>
</comment>
<evidence type="ECO:0000313" key="6">
    <source>
        <dbReference type="Proteomes" id="UP000679722"/>
    </source>
</evidence>
<comment type="caution">
    <text evidence="4">Lacks conserved residue(s) required for the propagation of feature annotation.</text>
</comment>
<dbReference type="EC" id="4.1.3.40" evidence="4"/>
<comment type="similarity">
    <text evidence="4">Belongs to the UbiC family.</text>
</comment>
<reference evidence="6" key="2">
    <citation type="submission" date="2023-07" db="EMBL/GenBank/DDBJ databases">
        <title>Marinomonas vulgaris A79, complete genome.</title>
        <authorList>
            <person name="Ying J.-J."/>
        </authorList>
    </citation>
    <scope>NUCLEOTIDE SEQUENCE [LARGE SCALE GENOMIC DNA]</scope>
    <source>
        <strain evidence="6">A79</strain>
    </source>
</reference>
<feature type="binding site" evidence="4">
    <location>
        <position position="87"/>
    </location>
    <ligand>
        <name>substrate</name>
    </ligand>
</feature>
<gene>
    <name evidence="4" type="primary">ubiC</name>
    <name evidence="5" type="ORF">J9B83_03795</name>
</gene>
<dbReference type="Gene3D" id="3.40.1410.10">
    <property type="entry name" value="Chorismate lyase-like"/>
    <property type="match status" value="1"/>
</dbReference>
<keyword evidence="2 4" id="KW-0831">Ubiquinone biosynthesis</keyword>
<keyword evidence="3 4" id="KW-0456">Lyase</keyword>
<keyword evidence="1 4" id="KW-0963">Cytoplasm</keyword>
<comment type="pathway">
    <text evidence="4">Cofactor biosynthesis; ubiquinone biosynthesis.</text>
</comment>
<dbReference type="RefSeq" id="WP_211535407.1">
    <property type="nucleotide sequence ID" value="NZ_JAGSSV010000003.1"/>
</dbReference>
<comment type="function">
    <text evidence="4">Removes the pyruvyl group from chorismate, with concomitant aromatization of the ring, to provide 4-hydroxybenzoate (4HB) for the ubiquinone pathway.</text>
</comment>
<evidence type="ECO:0000256" key="2">
    <source>
        <dbReference type="ARBA" id="ARBA00022688"/>
    </source>
</evidence>
<feature type="binding site" evidence="4">
    <location>
        <position position="175"/>
    </location>
    <ligand>
        <name>substrate</name>
    </ligand>
</feature>
<keyword evidence="4" id="KW-0670">Pyruvate</keyword>
<dbReference type="PANTHER" id="PTHR38683">
    <property type="entry name" value="CHORISMATE PYRUVATE-LYASE"/>
    <property type="match status" value="1"/>
</dbReference>
<dbReference type="HAMAP" id="MF_01632">
    <property type="entry name" value="UbiC"/>
    <property type="match status" value="1"/>
</dbReference>
<protein>
    <recommendedName>
        <fullName evidence="4">Probable chorismate pyruvate-lyase</fullName>
        <shortName evidence="4">CL</shortName>
        <shortName evidence="4">CPL</shortName>
        <ecNumber evidence="4">4.1.3.40</ecNumber>
    </recommendedName>
</protein>
<dbReference type="PANTHER" id="PTHR38683:SF1">
    <property type="entry name" value="CHORISMATE PYRUVATE-LYASE"/>
    <property type="match status" value="1"/>
</dbReference>
<comment type="catalytic activity">
    <reaction evidence="4">
        <text>chorismate = 4-hydroxybenzoate + pyruvate</text>
        <dbReference type="Rhea" id="RHEA:16505"/>
        <dbReference type="ChEBI" id="CHEBI:15361"/>
        <dbReference type="ChEBI" id="CHEBI:17879"/>
        <dbReference type="ChEBI" id="CHEBI:29748"/>
        <dbReference type="EC" id="4.1.3.40"/>
    </reaction>
</comment>
<dbReference type="Proteomes" id="UP000679722">
    <property type="component" value="Unassembled WGS sequence"/>
</dbReference>
<dbReference type="InterPro" id="IPR007440">
    <property type="entry name" value="Chorismate--pyruvate_lyase"/>
</dbReference>
<keyword evidence="6" id="KW-1185">Reference proteome</keyword>
<evidence type="ECO:0000256" key="1">
    <source>
        <dbReference type="ARBA" id="ARBA00022490"/>
    </source>
</evidence>
<evidence type="ECO:0000313" key="5">
    <source>
        <dbReference type="EMBL" id="MBR7888054.1"/>
    </source>
</evidence>
<dbReference type="Pfam" id="PF04345">
    <property type="entry name" value="Chor_lyase"/>
    <property type="match status" value="1"/>
</dbReference>
<organism evidence="5 6">
    <name type="scientific">Marinomonas vulgaris</name>
    <dbReference type="NCBI Taxonomy" id="2823372"/>
    <lineage>
        <taxon>Bacteria</taxon>
        <taxon>Pseudomonadati</taxon>
        <taxon>Pseudomonadota</taxon>
        <taxon>Gammaproteobacteria</taxon>
        <taxon>Oceanospirillales</taxon>
        <taxon>Oceanospirillaceae</taxon>
        <taxon>Marinomonas</taxon>
    </lineage>
</organism>
<dbReference type="SUPFAM" id="SSF64288">
    <property type="entry name" value="Chorismate lyase-like"/>
    <property type="match status" value="1"/>
</dbReference>
<dbReference type="GO" id="GO:0008813">
    <property type="term" value="F:chorismate lyase activity"/>
    <property type="evidence" value="ECO:0007669"/>
    <property type="project" value="UniProtKB-EC"/>
</dbReference>
<accession>A0ABS5HAR6</accession>